<dbReference type="Proteomes" id="UP000199450">
    <property type="component" value="Unassembled WGS sequence"/>
</dbReference>
<evidence type="ECO:0000313" key="3">
    <source>
        <dbReference type="Proteomes" id="UP000199450"/>
    </source>
</evidence>
<keyword evidence="1" id="KW-1133">Transmembrane helix</keyword>
<keyword evidence="1" id="KW-0812">Transmembrane</keyword>
<evidence type="ECO:0000256" key="1">
    <source>
        <dbReference type="SAM" id="Phobius"/>
    </source>
</evidence>
<feature type="transmembrane region" description="Helical" evidence="1">
    <location>
        <begin position="41"/>
        <end position="63"/>
    </location>
</feature>
<evidence type="ECO:0000313" key="2">
    <source>
        <dbReference type="EMBL" id="SEM42665.1"/>
    </source>
</evidence>
<evidence type="ECO:0008006" key="4">
    <source>
        <dbReference type="Google" id="ProtNLM"/>
    </source>
</evidence>
<sequence length="65" mass="7185">MKNSNDDLSRFGLILSNAVPPIGIFLYFRHKGQYPNKAKKALISALTGIPIAILTGYIMNTYILS</sequence>
<proteinExistence type="predicted"/>
<accession>A0A1H7Y9N3</accession>
<organism evidence="2 3">
    <name type="scientific">Chryseobacterium taichungense</name>
    <dbReference type="NCBI Taxonomy" id="295069"/>
    <lineage>
        <taxon>Bacteria</taxon>
        <taxon>Pseudomonadati</taxon>
        <taxon>Bacteroidota</taxon>
        <taxon>Flavobacteriia</taxon>
        <taxon>Flavobacteriales</taxon>
        <taxon>Weeksellaceae</taxon>
        <taxon>Chryseobacterium group</taxon>
        <taxon>Chryseobacterium</taxon>
    </lineage>
</organism>
<dbReference type="STRING" id="295069.SAMN05421856_103163"/>
<keyword evidence="3" id="KW-1185">Reference proteome</keyword>
<dbReference type="RefSeq" id="WP_143052662.1">
    <property type="nucleotide sequence ID" value="NZ_FOBV01000003.1"/>
</dbReference>
<feature type="transmembrane region" description="Helical" evidence="1">
    <location>
        <begin position="12"/>
        <end position="29"/>
    </location>
</feature>
<dbReference type="EMBL" id="FOBV01000003">
    <property type="protein sequence ID" value="SEM42665.1"/>
    <property type="molecule type" value="Genomic_DNA"/>
</dbReference>
<protein>
    <recommendedName>
        <fullName evidence="4">Chromate transporter</fullName>
    </recommendedName>
</protein>
<keyword evidence="1" id="KW-0472">Membrane</keyword>
<dbReference type="AlphaFoldDB" id="A0A1H7Y9N3"/>
<gene>
    <name evidence="2" type="ORF">SAMN05421856_103163</name>
</gene>
<name>A0A1H7Y9N3_9FLAO</name>
<reference evidence="3" key="1">
    <citation type="submission" date="2016-10" db="EMBL/GenBank/DDBJ databases">
        <authorList>
            <person name="Varghese N."/>
            <person name="Submissions S."/>
        </authorList>
    </citation>
    <scope>NUCLEOTIDE SEQUENCE [LARGE SCALE GENOMIC DNA]</scope>
    <source>
        <strain evidence="3">DSM 17453</strain>
    </source>
</reference>
<dbReference type="OrthoDB" id="1373413at2"/>